<name>A0A9W9PLU1_9EURO</name>
<reference evidence="3" key="1">
    <citation type="submission" date="2022-12" db="EMBL/GenBank/DDBJ databases">
        <authorList>
            <person name="Petersen C."/>
        </authorList>
    </citation>
    <scope>NUCLEOTIDE SEQUENCE</scope>
    <source>
        <strain evidence="3">IBT 21472</strain>
    </source>
</reference>
<reference evidence="3" key="2">
    <citation type="journal article" date="2023" name="IMA Fungus">
        <title>Comparative genomic study of the Penicillium genus elucidates a diverse pangenome and 15 lateral gene transfer events.</title>
        <authorList>
            <person name="Petersen C."/>
            <person name="Sorensen T."/>
            <person name="Nielsen M.R."/>
            <person name="Sondergaard T.E."/>
            <person name="Sorensen J.L."/>
            <person name="Fitzpatrick D.A."/>
            <person name="Frisvad J.C."/>
            <person name="Nielsen K.L."/>
        </authorList>
    </citation>
    <scope>NUCLEOTIDE SEQUENCE</scope>
    <source>
        <strain evidence="3">IBT 21472</strain>
    </source>
</reference>
<evidence type="ECO:0000313" key="4">
    <source>
        <dbReference type="Proteomes" id="UP001147746"/>
    </source>
</evidence>
<dbReference type="EMBL" id="JAPZBO010000010">
    <property type="protein sequence ID" value="KAJ5299505.1"/>
    <property type="molecule type" value="Genomic_DNA"/>
</dbReference>
<keyword evidence="4" id="KW-1185">Reference proteome</keyword>
<accession>A0A9W9PLU1</accession>
<dbReference type="AlphaFoldDB" id="A0A9W9PLU1"/>
<evidence type="ECO:0000256" key="1">
    <source>
        <dbReference type="SAM" id="MobiDB-lite"/>
    </source>
</evidence>
<evidence type="ECO:0000313" key="3">
    <source>
        <dbReference type="EMBL" id="KAJ5299505.1"/>
    </source>
</evidence>
<protein>
    <submittedName>
        <fullName evidence="3">Uncharacterized protein</fullName>
    </submittedName>
</protein>
<gene>
    <name evidence="3" type="ORF">N7476_011062</name>
</gene>
<comment type="caution">
    <text evidence="3">The sequence shown here is derived from an EMBL/GenBank/DDBJ whole genome shotgun (WGS) entry which is preliminary data.</text>
</comment>
<feature type="chain" id="PRO_5040801767" evidence="2">
    <location>
        <begin position="21"/>
        <end position="173"/>
    </location>
</feature>
<dbReference type="Proteomes" id="UP001147746">
    <property type="component" value="Unassembled WGS sequence"/>
</dbReference>
<feature type="region of interest" description="Disordered" evidence="1">
    <location>
        <begin position="26"/>
        <end position="55"/>
    </location>
</feature>
<proteinExistence type="predicted"/>
<feature type="signal peptide" evidence="2">
    <location>
        <begin position="1"/>
        <end position="20"/>
    </location>
</feature>
<sequence length="173" mass="18686">MFLRSIVPFLLLVASQAAIAAPLSSANSQPSVHGQLSSQGIDTESPFSSAQSRQAKYNPELNERLPTLGQQGIALHGKDDREKELSLCEAGIVSACRSSIEAALAESQLLAATEKIYEETSTLPDDNDFNRARLFPSAEFLMISCAIVCVITIARRCIPQVPSDRSNSKLQHA</sequence>
<evidence type="ECO:0000256" key="2">
    <source>
        <dbReference type="SAM" id="SignalP"/>
    </source>
</evidence>
<keyword evidence="2" id="KW-0732">Signal</keyword>
<organism evidence="3 4">
    <name type="scientific">Penicillium atrosanguineum</name>
    <dbReference type="NCBI Taxonomy" id="1132637"/>
    <lineage>
        <taxon>Eukaryota</taxon>
        <taxon>Fungi</taxon>
        <taxon>Dikarya</taxon>
        <taxon>Ascomycota</taxon>
        <taxon>Pezizomycotina</taxon>
        <taxon>Eurotiomycetes</taxon>
        <taxon>Eurotiomycetidae</taxon>
        <taxon>Eurotiales</taxon>
        <taxon>Aspergillaceae</taxon>
        <taxon>Penicillium</taxon>
    </lineage>
</organism>